<accession>A0A9E7H3Q5</accession>
<evidence type="ECO:0000313" key="2">
    <source>
        <dbReference type="EMBL" id="URE23109.1"/>
    </source>
</evidence>
<evidence type="ECO:0000256" key="1">
    <source>
        <dbReference type="ARBA" id="ARBA00022723"/>
    </source>
</evidence>
<dbReference type="Gene3D" id="3.30.70.100">
    <property type="match status" value="1"/>
</dbReference>
<dbReference type="GO" id="GO:0046872">
    <property type="term" value="F:metal ion binding"/>
    <property type="evidence" value="ECO:0007669"/>
    <property type="project" value="UniProtKB-KW"/>
</dbReference>
<dbReference type="PANTHER" id="PTHR45811">
    <property type="entry name" value="COPPER TRANSPORT PROTEIN FAMILY-RELATED"/>
    <property type="match status" value="1"/>
</dbReference>
<evidence type="ECO:0000313" key="3">
    <source>
        <dbReference type="Proteomes" id="UP001055439"/>
    </source>
</evidence>
<protein>
    <submittedName>
        <fullName evidence="2">Heavy metal-associated domain containing protein</fullName>
    </submittedName>
</protein>
<reference evidence="2" key="1">
    <citation type="submission" date="2022-05" db="EMBL/GenBank/DDBJ databases">
        <title>The Musa troglodytarum L. genome provides insights into the mechanism of non-climacteric behaviour and enrichment of carotenoids.</title>
        <authorList>
            <person name="Wang J."/>
        </authorList>
    </citation>
    <scope>NUCLEOTIDE SEQUENCE</scope>
    <source>
        <tissue evidence="2">Leaf</tissue>
    </source>
</reference>
<gene>
    <name evidence="2" type="ORF">MUK42_16579</name>
</gene>
<keyword evidence="1" id="KW-0479">Metal-binding</keyword>
<dbReference type="OrthoDB" id="10503894at2759"/>
<dbReference type="AlphaFoldDB" id="A0A9E7H3Q5"/>
<dbReference type="EMBL" id="CP097510">
    <property type="protein sequence ID" value="URE23109.1"/>
    <property type="molecule type" value="Genomic_DNA"/>
</dbReference>
<keyword evidence="3" id="KW-1185">Reference proteome</keyword>
<organism evidence="2 3">
    <name type="scientific">Musa troglodytarum</name>
    <name type="common">fe'i banana</name>
    <dbReference type="NCBI Taxonomy" id="320322"/>
    <lineage>
        <taxon>Eukaryota</taxon>
        <taxon>Viridiplantae</taxon>
        <taxon>Streptophyta</taxon>
        <taxon>Embryophyta</taxon>
        <taxon>Tracheophyta</taxon>
        <taxon>Spermatophyta</taxon>
        <taxon>Magnoliopsida</taxon>
        <taxon>Liliopsida</taxon>
        <taxon>Zingiberales</taxon>
        <taxon>Musaceae</taxon>
        <taxon>Musa</taxon>
    </lineage>
</organism>
<proteinExistence type="predicted"/>
<name>A0A9E7H3Q5_9LILI</name>
<dbReference type="PANTHER" id="PTHR45811:SF49">
    <property type="entry name" value="OS04G0667600 PROTEIN"/>
    <property type="match status" value="1"/>
</dbReference>
<dbReference type="Proteomes" id="UP001055439">
    <property type="component" value="Chromosome 8"/>
</dbReference>
<dbReference type="InterPro" id="IPR051863">
    <property type="entry name" value="HIPP"/>
</dbReference>
<sequence length="154" mass="17839">MGSTIPITVSFSSFMSMDIEWIAVRIQNHSEEDYETQRGTDVDSVSADMEQKKLTVIGFFDPIVVVIKLRKYWHVAVVLIGPANEPGRGRMRQRREKLRRKELLMNRSPSLRRHNKNTRGLILLISQLKLTGNSLDTVWKSKRYPSCLQLTPKR</sequence>